<accession>A0A8M1KRX3</accession>
<evidence type="ECO:0000313" key="8">
    <source>
        <dbReference type="RefSeq" id="XP_042565168.1"/>
    </source>
</evidence>
<comment type="subcellular location">
    <subcellularLocation>
        <location evidence="1">Membrane</location>
        <topology evidence="1">Multi-pass membrane protein</topology>
    </subcellularLocation>
</comment>
<dbReference type="Proteomes" id="UP000515152">
    <property type="component" value="Chromosome 11"/>
</dbReference>
<dbReference type="RefSeq" id="XP_042565168.1">
    <property type="nucleotide sequence ID" value="XM_042709234.1"/>
</dbReference>
<dbReference type="InterPro" id="IPR030417">
    <property type="entry name" value="MS4A"/>
</dbReference>
<feature type="transmembrane region" description="Helical" evidence="6">
    <location>
        <begin position="114"/>
        <end position="141"/>
    </location>
</feature>
<organism evidence="7 8">
    <name type="scientific">Clupea harengus</name>
    <name type="common">Atlantic herring</name>
    <dbReference type="NCBI Taxonomy" id="7950"/>
    <lineage>
        <taxon>Eukaryota</taxon>
        <taxon>Metazoa</taxon>
        <taxon>Chordata</taxon>
        <taxon>Craniata</taxon>
        <taxon>Vertebrata</taxon>
        <taxon>Euteleostomi</taxon>
        <taxon>Actinopterygii</taxon>
        <taxon>Neopterygii</taxon>
        <taxon>Teleostei</taxon>
        <taxon>Clupei</taxon>
        <taxon>Clupeiformes</taxon>
        <taxon>Clupeoidei</taxon>
        <taxon>Clupeidae</taxon>
        <taxon>Clupea</taxon>
    </lineage>
</organism>
<dbReference type="AlphaFoldDB" id="A0A8M1KRX3"/>
<dbReference type="InterPro" id="IPR007237">
    <property type="entry name" value="CD20-like"/>
</dbReference>
<keyword evidence="3 6" id="KW-0812">Transmembrane</keyword>
<evidence type="ECO:0000256" key="6">
    <source>
        <dbReference type="SAM" id="Phobius"/>
    </source>
</evidence>
<sequence>MANSVPPASGFVVVTHSYPQQGAQSATSHQSGVVPPASSMLGKFLKGQPAALGTVQIMVGLVVFLFGIVTAFYASTISLISGIMFWGAIIYITAGSLAVAANKNLSQCLVKASLGMNIISTITAVIAIILHSIDFITIYLYSGCHNMGGYDTYGGRRRYDTYDVTPCLRNQEMFLVSLNVLFPPYQSRAWGIAGVMLVLSVLEFIISICVSAFACKATCCSNTEVSKTVISLYSPVPTHSQSEKST</sequence>
<evidence type="ECO:0000256" key="2">
    <source>
        <dbReference type="ARBA" id="ARBA00009565"/>
    </source>
</evidence>
<reference evidence="8" key="1">
    <citation type="submission" date="2025-08" db="UniProtKB">
        <authorList>
            <consortium name="RefSeq"/>
        </authorList>
    </citation>
    <scope>IDENTIFICATION</scope>
</reference>
<dbReference type="KEGG" id="char:116222530"/>
<dbReference type="OrthoDB" id="10071849at2759"/>
<evidence type="ECO:0000256" key="1">
    <source>
        <dbReference type="ARBA" id="ARBA00004141"/>
    </source>
</evidence>
<dbReference type="GeneID" id="116222530"/>
<proteinExistence type="inferred from homology"/>
<comment type="similarity">
    <text evidence="2">Belongs to the MS4A family.</text>
</comment>
<dbReference type="PANTHER" id="PTHR23320">
    <property type="entry name" value="MEMBRANE-SPANNING 4-DOMAINS SUBFAMILY A MS4A -RELATED"/>
    <property type="match status" value="1"/>
</dbReference>
<evidence type="ECO:0000256" key="3">
    <source>
        <dbReference type="ARBA" id="ARBA00022692"/>
    </source>
</evidence>
<evidence type="ECO:0000256" key="5">
    <source>
        <dbReference type="ARBA" id="ARBA00023136"/>
    </source>
</evidence>
<dbReference type="GO" id="GO:0016020">
    <property type="term" value="C:membrane"/>
    <property type="evidence" value="ECO:0007669"/>
    <property type="project" value="UniProtKB-SubCell"/>
</dbReference>
<keyword evidence="4 6" id="KW-1133">Transmembrane helix</keyword>
<protein>
    <submittedName>
        <fullName evidence="8">Membrane-spanning 4-domains subfamily A member 4D-like</fullName>
    </submittedName>
</protein>
<keyword evidence="7" id="KW-1185">Reference proteome</keyword>
<feature type="transmembrane region" description="Helical" evidence="6">
    <location>
        <begin position="50"/>
        <end position="73"/>
    </location>
</feature>
<dbReference type="Pfam" id="PF04103">
    <property type="entry name" value="CD20"/>
    <property type="match status" value="1"/>
</dbReference>
<gene>
    <name evidence="8" type="primary">LOC116222530</name>
</gene>
<feature type="transmembrane region" description="Helical" evidence="6">
    <location>
        <begin position="79"/>
        <end position="102"/>
    </location>
</feature>
<keyword evidence="5 6" id="KW-0472">Membrane</keyword>
<name>A0A8M1KRX3_CLUHA</name>
<dbReference type="PANTHER" id="PTHR23320:SF128">
    <property type="entry name" value="MEMBRANE-SPANNING 4-DOMAINS SUBFAMILY A MEMBER 4A"/>
    <property type="match status" value="1"/>
</dbReference>
<evidence type="ECO:0000313" key="7">
    <source>
        <dbReference type="Proteomes" id="UP000515152"/>
    </source>
</evidence>
<evidence type="ECO:0000256" key="4">
    <source>
        <dbReference type="ARBA" id="ARBA00022989"/>
    </source>
</evidence>
<feature type="transmembrane region" description="Helical" evidence="6">
    <location>
        <begin position="189"/>
        <end position="214"/>
    </location>
</feature>